<proteinExistence type="predicted"/>
<evidence type="ECO:0000313" key="1">
    <source>
        <dbReference type="EMBL" id="SVB49028.1"/>
    </source>
</evidence>
<name>A0A382EE83_9ZZZZ</name>
<sequence length="161" mass="19033">MTVQVFQYFLIITAWSLMCSLVQADSLREYHQRKCSDGKQESCQKAEAMLQGEHLAERIVELGDHFATTVNRLQREEDNKPILKNAYIDVLDDYFKSSTRNGKGKIINNEIITLCAEHYHDYWRNRKMWWPTDEAGKPDWSTIYYYIVDHYYGYCLALSDL</sequence>
<accession>A0A382EE83</accession>
<organism evidence="1">
    <name type="scientific">marine metagenome</name>
    <dbReference type="NCBI Taxonomy" id="408172"/>
    <lineage>
        <taxon>unclassified sequences</taxon>
        <taxon>metagenomes</taxon>
        <taxon>ecological metagenomes</taxon>
    </lineage>
</organism>
<dbReference type="AlphaFoldDB" id="A0A382EE83"/>
<reference evidence="1" key="1">
    <citation type="submission" date="2018-05" db="EMBL/GenBank/DDBJ databases">
        <authorList>
            <person name="Lanie J.A."/>
            <person name="Ng W.-L."/>
            <person name="Kazmierczak K.M."/>
            <person name="Andrzejewski T.M."/>
            <person name="Davidsen T.M."/>
            <person name="Wayne K.J."/>
            <person name="Tettelin H."/>
            <person name="Glass J.I."/>
            <person name="Rusch D."/>
            <person name="Podicherti R."/>
            <person name="Tsui H.-C.T."/>
            <person name="Winkler M.E."/>
        </authorList>
    </citation>
    <scope>NUCLEOTIDE SEQUENCE</scope>
</reference>
<dbReference type="EMBL" id="UINC01044078">
    <property type="protein sequence ID" value="SVB49028.1"/>
    <property type="molecule type" value="Genomic_DNA"/>
</dbReference>
<protein>
    <submittedName>
        <fullName evidence="1">Uncharacterized protein</fullName>
    </submittedName>
</protein>
<gene>
    <name evidence="1" type="ORF">METZ01_LOCUS201882</name>
</gene>